<evidence type="ECO:0000313" key="3">
    <source>
        <dbReference type="Proteomes" id="UP000321393"/>
    </source>
</evidence>
<evidence type="ECO:0000313" key="2">
    <source>
        <dbReference type="EMBL" id="TYJ98803.1"/>
    </source>
</evidence>
<comment type="caution">
    <text evidence="1">The sequence shown here is derived from an EMBL/GenBank/DDBJ whole genome shotgun (WGS) entry which is preliminary data.</text>
</comment>
<dbReference type="OrthoDB" id="1731207at2759"/>
<reference evidence="3 4" key="1">
    <citation type="submission" date="2019-08" db="EMBL/GenBank/DDBJ databases">
        <title>Draft genome sequences of two oriental melons (Cucumis melo L. var makuwa).</title>
        <authorList>
            <person name="Kwon S.-Y."/>
        </authorList>
    </citation>
    <scope>NUCLEOTIDE SEQUENCE [LARGE SCALE GENOMIC DNA]</scope>
    <source>
        <strain evidence="4">cv. Chang Bougi</strain>
        <strain evidence="3">cv. SW 3</strain>
        <tissue evidence="1">Leaf</tissue>
    </source>
</reference>
<dbReference type="GO" id="GO:0016740">
    <property type="term" value="F:transferase activity"/>
    <property type="evidence" value="ECO:0007669"/>
    <property type="project" value="UniProtKB-KW"/>
</dbReference>
<keyword evidence="1" id="KW-0808">Transferase</keyword>
<dbReference type="Proteomes" id="UP000321393">
    <property type="component" value="Unassembled WGS sequence"/>
</dbReference>
<organism evidence="1 3">
    <name type="scientific">Cucumis melo var. makuwa</name>
    <name type="common">Oriental melon</name>
    <dbReference type="NCBI Taxonomy" id="1194695"/>
    <lineage>
        <taxon>Eukaryota</taxon>
        <taxon>Viridiplantae</taxon>
        <taxon>Streptophyta</taxon>
        <taxon>Embryophyta</taxon>
        <taxon>Tracheophyta</taxon>
        <taxon>Spermatophyta</taxon>
        <taxon>Magnoliopsida</taxon>
        <taxon>eudicotyledons</taxon>
        <taxon>Gunneridae</taxon>
        <taxon>Pentapetalae</taxon>
        <taxon>rosids</taxon>
        <taxon>fabids</taxon>
        <taxon>Cucurbitales</taxon>
        <taxon>Cucurbitaceae</taxon>
        <taxon>Benincaseae</taxon>
        <taxon>Cucumis</taxon>
    </lineage>
</organism>
<sequence>MERATIREEQEDTMSKFLGDFDREIAHPVDRSSHIDLEDIYHYAMKIEEQLIEEKEHSKRGEAKGKFLVAQRMGDETSITKKNEASKKIDQANMSLAQLAPVCIPGQEVEIEFPVLDRLPQSAEAPLWIASMCFELGIESVVL</sequence>
<accession>A0A5A7SPV1</accession>
<dbReference type="EMBL" id="SSTD01017792">
    <property type="protein sequence ID" value="TYJ98803.1"/>
    <property type="molecule type" value="Genomic_DNA"/>
</dbReference>
<dbReference type="EMBL" id="SSTE01020899">
    <property type="protein sequence ID" value="KAA0033222.1"/>
    <property type="molecule type" value="Genomic_DNA"/>
</dbReference>
<gene>
    <name evidence="2" type="ORF">E5676_scaffold703G00010</name>
    <name evidence="1" type="ORF">E6C27_scaffold845G00110</name>
</gene>
<name>A0A5A7SPV1_CUCMM</name>
<proteinExistence type="predicted"/>
<evidence type="ECO:0000313" key="1">
    <source>
        <dbReference type="EMBL" id="KAA0033222.1"/>
    </source>
</evidence>
<dbReference type="AlphaFoldDB" id="A0A5A7SPV1"/>
<evidence type="ECO:0000313" key="4">
    <source>
        <dbReference type="Proteomes" id="UP000321947"/>
    </source>
</evidence>
<dbReference type="Proteomes" id="UP000321947">
    <property type="component" value="Unassembled WGS sequence"/>
</dbReference>
<protein>
    <submittedName>
        <fullName evidence="1">Geranylgeranyl transferase type-2 subunit alpha 1</fullName>
    </submittedName>
</protein>